<keyword evidence="1" id="KW-0472">Membrane</keyword>
<feature type="transmembrane region" description="Helical" evidence="1">
    <location>
        <begin position="199"/>
        <end position="219"/>
    </location>
</feature>
<feature type="transmembrane region" description="Helical" evidence="1">
    <location>
        <begin position="160"/>
        <end position="179"/>
    </location>
</feature>
<accession>A0A6A4INA1</accession>
<name>A0A6A4INA1_9AGAR</name>
<evidence type="ECO:0000313" key="3">
    <source>
        <dbReference type="Proteomes" id="UP000799118"/>
    </source>
</evidence>
<reference evidence="2" key="1">
    <citation type="journal article" date="2019" name="Environ. Microbiol.">
        <title>Fungal ecological strategies reflected in gene transcription - a case study of two litter decomposers.</title>
        <authorList>
            <person name="Barbi F."/>
            <person name="Kohler A."/>
            <person name="Barry K."/>
            <person name="Baskaran P."/>
            <person name="Daum C."/>
            <person name="Fauchery L."/>
            <person name="Ihrmark K."/>
            <person name="Kuo A."/>
            <person name="LaButti K."/>
            <person name="Lipzen A."/>
            <person name="Morin E."/>
            <person name="Grigoriev I.V."/>
            <person name="Henrissat B."/>
            <person name="Lindahl B."/>
            <person name="Martin F."/>
        </authorList>
    </citation>
    <scope>NUCLEOTIDE SEQUENCE</scope>
    <source>
        <strain evidence="2">JB14</strain>
    </source>
</reference>
<keyword evidence="1" id="KW-1133">Transmembrane helix</keyword>
<feature type="transmembrane region" description="Helical" evidence="1">
    <location>
        <begin position="83"/>
        <end position="102"/>
    </location>
</feature>
<evidence type="ECO:0000256" key="1">
    <source>
        <dbReference type="SAM" id="Phobius"/>
    </source>
</evidence>
<dbReference type="EMBL" id="ML769384">
    <property type="protein sequence ID" value="KAE9410913.1"/>
    <property type="molecule type" value="Genomic_DNA"/>
</dbReference>
<dbReference type="AlphaFoldDB" id="A0A6A4INA1"/>
<dbReference type="Proteomes" id="UP000799118">
    <property type="component" value="Unassembled WGS sequence"/>
</dbReference>
<organism evidence="2 3">
    <name type="scientific">Gymnopus androsaceus JB14</name>
    <dbReference type="NCBI Taxonomy" id="1447944"/>
    <lineage>
        <taxon>Eukaryota</taxon>
        <taxon>Fungi</taxon>
        <taxon>Dikarya</taxon>
        <taxon>Basidiomycota</taxon>
        <taxon>Agaricomycotina</taxon>
        <taxon>Agaricomycetes</taxon>
        <taxon>Agaricomycetidae</taxon>
        <taxon>Agaricales</taxon>
        <taxon>Marasmiineae</taxon>
        <taxon>Omphalotaceae</taxon>
        <taxon>Gymnopus</taxon>
    </lineage>
</organism>
<protein>
    <submittedName>
        <fullName evidence="2">Uncharacterized protein</fullName>
    </submittedName>
</protein>
<sequence>MWPRRVRSYLKYPLFFILFYFILVSRSHCPSPIPWPTLHISPVPCSFSLVSKQRRLLHRCFHSTSFLIGILSLAFLGLSLAQYITRASFIVHILTFIFIVTLDRKQSSLPLQFPTSSYIIVWQQSTVVLHPIYICHGVFSSVLVLWPYRKLWHCGPGRSLRIPLLAGSLALMPDSWLFLELQSSDFNLGRSRTTACFGFALVTPSAILGSCACFTCKYLRFKSPICPFYTANVPSLFRPAISRESSLDNRYQMLSSSSN</sequence>
<evidence type="ECO:0000313" key="2">
    <source>
        <dbReference type="EMBL" id="KAE9410913.1"/>
    </source>
</evidence>
<proteinExistence type="predicted"/>
<feature type="transmembrane region" description="Helical" evidence="1">
    <location>
        <begin position="122"/>
        <end position="148"/>
    </location>
</feature>
<keyword evidence="1" id="KW-0812">Transmembrane</keyword>
<gene>
    <name evidence="2" type="ORF">BT96DRAFT_242729</name>
</gene>
<keyword evidence="3" id="KW-1185">Reference proteome</keyword>
<feature type="transmembrane region" description="Helical" evidence="1">
    <location>
        <begin position="56"/>
        <end position="76"/>
    </location>
</feature>